<comment type="caution">
    <text evidence="1">The sequence shown here is derived from an EMBL/GenBank/DDBJ whole genome shotgun (WGS) entry which is preliminary data.</text>
</comment>
<reference evidence="1 2" key="1">
    <citation type="journal article" date="2019" name="Mol. Ecol. Resour.">
        <title>Chromosome-level genome assembly of Triplophysa tibetana, a fish adapted to the harsh high-altitude environment of the Tibetan Plateau.</title>
        <authorList>
            <person name="Yang X."/>
            <person name="Liu H."/>
            <person name="Ma Z."/>
            <person name="Zou Y."/>
            <person name="Zou M."/>
            <person name="Mao Y."/>
            <person name="Li X."/>
            <person name="Wang H."/>
            <person name="Chen T."/>
            <person name="Wang W."/>
            <person name="Yang R."/>
        </authorList>
    </citation>
    <scope>NUCLEOTIDE SEQUENCE [LARGE SCALE GENOMIC DNA]</scope>
    <source>
        <strain evidence="1">TTIB1903HZAU</strain>
        <tissue evidence="1">Muscle</tissue>
    </source>
</reference>
<organism evidence="1 2">
    <name type="scientific">Triplophysa tibetana</name>
    <dbReference type="NCBI Taxonomy" id="1572043"/>
    <lineage>
        <taxon>Eukaryota</taxon>
        <taxon>Metazoa</taxon>
        <taxon>Chordata</taxon>
        <taxon>Craniata</taxon>
        <taxon>Vertebrata</taxon>
        <taxon>Euteleostomi</taxon>
        <taxon>Actinopterygii</taxon>
        <taxon>Neopterygii</taxon>
        <taxon>Teleostei</taxon>
        <taxon>Ostariophysi</taxon>
        <taxon>Cypriniformes</taxon>
        <taxon>Nemacheilidae</taxon>
        <taxon>Triplophysa</taxon>
    </lineage>
</organism>
<dbReference type="EMBL" id="SOYY01000025">
    <property type="protein sequence ID" value="KAA0702513.1"/>
    <property type="molecule type" value="Genomic_DNA"/>
</dbReference>
<evidence type="ECO:0000313" key="1">
    <source>
        <dbReference type="EMBL" id="KAA0702513.1"/>
    </source>
</evidence>
<keyword evidence="2" id="KW-1185">Reference proteome</keyword>
<protein>
    <submittedName>
        <fullName evidence="1">Uncharacterized protein</fullName>
    </submittedName>
</protein>
<name>A0A5A9MZK0_9TELE</name>
<proteinExistence type="predicted"/>
<accession>A0A5A9MZK0</accession>
<evidence type="ECO:0000313" key="2">
    <source>
        <dbReference type="Proteomes" id="UP000324632"/>
    </source>
</evidence>
<dbReference type="Proteomes" id="UP000324632">
    <property type="component" value="Chromosome 25"/>
</dbReference>
<gene>
    <name evidence="1" type="ORF">E1301_Tti021315</name>
</gene>
<dbReference type="AlphaFoldDB" id="A0A5A9MZK0"/>
<sequence>MGRVVDRRKAIALYLLLRRLRKRRRRRLWVHSINQHPRGYGAYYHLVSELRLDSERHLKYFRMSVEQMNHVLSLIGDNLKRQTTNYRISIEPKQRLAVTLR</sequence>